<gene>
    <name evidence="1" type="ORF">Lsed01_00658</name>
</gene>
<dbReference type="RefSeq" id="WP_286214137.1">
    <property type="nucleotide sequence ID" value="NZ_AP027736.1"/>
</dbReference>
<dbReference type="Proteomes" id="UP001426770">
    <property type="component" value="Unassembled WGS sequence"/>
</dbReference>
<evidence type="ECO:0000313" key="2">
    <source>
        <dbReference type="Proteomes" id="UP001426770"/>
    </source>
</evidence>
<protein>
    <recommendedName>
        <fullName evidence="3">IPT/TIG domain-containing protein</fullName>
    </recommendedName>
</protein>
<sequence>MILIATAAPAAATSVREAGQLIFATSGATYANQTASKVNVGAVLGYLDDGVAPDGYLVGDVTLTVALPKSVVSTNAPSIVGSAWTLTSESNTSTDRVLEFTYQSGSLDATSSVTAALEFSVDKKSNAGLGAFTVAFAGDGTSNGVAVPQVTTTRTAAVQGVLVWNSAFSSGHNGGGYRVGFRFRHAGPYNPNPGRAVSSIVAIASFPATAAGAPMSVTGANWTFEEIGVSGGVRSVRFRYSGADLTPNGQTSTLNVTFPEGASPTASLAVTLNAMASSAGSTLTLAPVSLTVR</sequence>
<keyword evidence="2" id="KW-1185">Reference proteome</keyword>
<organism evidence="1 2">
    <name type="scientific">Demequina sediminis</name>
    <dbReference type="NCBI Taxonomy" id="1930058"/>
    <lineage>
        <taxon>Bacteria</taxon>
        <taxon>Bacillati</taxon>
        <taxon>Actinomycetota</taxon>
        <taxon>Actinomycetes</taxon>
        <taxon>Micrococcales</taxon>
        <taxon>Demequinaceae</taxon>
        <taxon>Demequina</taxon>
    </lineage>
</organism>
<comment type="caution">
    <text evidence="1">The sequence shown here is derived from an EMBL/GenBank/DDBJ whole genome shotgun (WGS) entry which is preliminary data.</text>
</comment>
<reference evidence="1 2" key="1">
    <citation type="submission" date="2024-02" db="EMBL/GenBank/DDBJ databases">
        <title>Lysinimicrobium sediminis NBRC 112286.</title>
        <authorList>
            <person name="Ichikawa N."/>
            <person name="Katano-Makiyama Y."/>
            <person name="Hidaka K."/>
        </authorList>
    </citation>
    <scope>NUCLEOTIDE SEQUENCE [LARGE SCALE GENOMIC DNA]</scope>
    <source>
        <strain evidence="1 2">NBRC 112286</strain>
    </source>
</reference>
<proteinExistence type="predicted"/>
<name>A0ABP9WHY2_9MICO</name>
<accession>A0ABP9WHY2</accession>
<dbReference type="EMBL" id="BAABRR010000002">
    <property type="protein sequence ID" value="GAA5518236.1"/>
    <property type="molecule type" value="Genomic_DNA"/>
</dbReference>
<evidence type="ECO:0008006" key="3">
    <source>
        <dbReference type="Google" id="ProtNLM"/>
    </source>
</evidence>
<evidence type="ECO:0000313" key="1">
    <source>
        <dbReference type="EMBL" id="GAA5518236.1"/>
    </source>
</evidence>